<dbReference type="GO" id="GO:0042597">
    <property type="term" value="C:periplasmic space"/>
    <property type="evidence" value="ECO:0007669"/>
    <property type="project" value="UniProtKB-SubCell"/>
</dbReference>
<keyword evidence="6" id="KW-0574">Periplasm</keyword>
<dbReference type="InterPro" id="IPR035422">
    <property type="entry name" value="AlgF"/>
</dbReference>
<organism evidence="9 10">
    <name type="scientific">Pseudomonas cremoricolorata</name>
    <dbReference type="NCBI Taxonomy" id="157783"/>
    <lineage>
        <taxon>Bacteria</taxon>
        <taxon>Pseudomonadati</taxon>
        <taxon>Pseudomonadota</taxon>
        <taxon>Gammaproteobacteria</taxon>
        <taxon>Pseudomonadales</taxon>
        <taxon>Pseudomonadaceae</taxon>
        <taxon>Pseudomonas</taxon>
    </lineage>
</organism>
<dbReference type="RefSeq" id="WP_038411486.1">
    <property type="nucleotide sequence ID" value="NZ_CP009455.1"/>
</dbReference>
<feature type="chain" id="PRO_5001850974" description="Alginate biosynthesis protein AlgF" evidence="8">
    <location>
        <begin position="24"/>
        <end position="219"/>
    </location>
</feature>
<evidence type="ECO:0000256" key="5">
    <source>
        <dbReference type="ARBA" id="ARBA00022729"/>
    </source>
</evidence>
<evidence type="ECO:0000256" key="1">
    <source>
        <dbReference type="ARBA" id="ARBA00004418"/>
    </source>
</evidence>
<accession>A0A089WHP1</accession>
<dbReference type="eggNOG" id="ENOG5032XR5">
    <property type="taxonomic scope" value="Bacteria"/>
</dbReference>
<dbReference type="Pfam" id="PF11182">
    <property type="entry name" value="AlgF"/>
    <property type="match status" value="1"/>
</dbReference>
<dbReference type="GO" id="GO:0042121">
    <property type="term" value="P:alginic acid biosynthetic process"/>
    <property type="evidence" value="ECO:0007669"/>
    <property type="project" value="UniProtKB-UniPathway"/>
</dbReference>
<feature type="signal peptide" evidence="8">
    <location>
        <begin position="1"/>
        <end position="23"/>
    </location>
</feature>
<dbReference type="EMBL" id="CP009455">
    <property type="protein sequence ID" value="AIR88830.1"/>
    <property type="molecule type" value="Genomic_DNA"/>
</dbReference>
<evidence type="ECO:0000313" key="9">
    <source>
        <dbReference type="EMBL" id="AIR88830.1"/>
    </source>
</evidence>
<comment type="similarity">
    <text evidence="3">Belongs to the AlgF family.</text>
</comment>
<dbReference type="AlphaFoldDB" id="A0A089WHP1"/>
<dbReference type="UniPathway" id="UPA00286"/>
<reference evidence="9 10" key="1">
    <citation type="submission" date="2014-09" db="EMBL/GenBank/DDBJ databases">
        <authorList>
            <person name="Chan K.-G."/>
        </authorList>
    </citation>
    <scope>NUCLEOTIDE SEQUENCE [LARGE SCALE GENOMIC DNA]</scope>
    <source>
        <strain evidence="9 10">ND07</strain>
    </source>
</reference>
<proteinExistence type="inferred from homology"/>
<dbReference type="KEGG" id="psw:LK03_05905"/>
<dbReference type="STRING" id="157783.LK03_05905"/>
<evidence type="ECO:0000256" key="8">
    <source>
        <dbReference type="SAM" id="SignalP"/>
    </source>
</evidence>
<evidence type="ECO:0000256" key="6">
    <source>
        <dbReference type="ARBA" id="ARBA00022764"/>
    </source>
</evidence>
<evidence type="ECO:0000313" key="10">
    <source>
        <dbReference type="Proteomes" id="UP000029493"/>
    </source>
</evidence>
<gene>
    <name evidence="9" type="ORF">LK03_05905</name>
</gene>
<evidence type="ECO:0000256" key="7">
    <source>
        <dbReference type="ARBA" id="ARBA00022841"/>
    </source>
</evidence>
<protein>
    <recommendedName>
        <fullName evidence="4">Alginate biosynthesis protein AlgF</fullName>
    </recommendedName>
</protein>
<keyword evidence="7" id="KW-0016">Alginate biosynthesis</keyword>
<comment type="pathway">
    <text evidence="2">Glycan biosynthesis; alginate biosynthesis.</text>
</comment>
<evidence type="ECO:0000256" key="3">
    <source>
        <dbReference type="ARBA" id="ARBA00010033"/>
    </source>
</evidence>
<dbReference type="Proteomes" id="UP000029493">
    <property type="component" value="Chromosome"/>
</dbReference>
<dbReference type="OrthoDB" id="6041764at2"/>
<evidence type="ECO:0000256" key="4">
    <source>
        <dbReference type="ARBA" id="ARBA00013964"/>
    </source>
</evidence>
<sequence length="219" mass="22746">MTIRAVMAGVSLLVAAVSAPVFAEGRLAQLYAPRAPEGSAFIRVLQAGEKSLSVQVGRNAPQKLEAGTRASAYNVVESGKSVELRIGDAVVGSLNPPAGSYQSVLLDNGKLVVLNDQSAGDDALKAELRFYNLVSDCPTAALAVENGPALFTDVAVNTSQARAINPVKASLSASCVMANSQTLELPPLQPGDHYALFLTGSASQPTLHGELSRTAPFTR</sequence>
<comment type="subcellular location">
    <subcellularLocation>
        <location evidence="1">Periplasm</location>
    </subcellularLocation>
</comment>
<name>A0A089WHP1_9PSED</name>
<keyword evidence="10" id="KW-1185">Reference proteome</keyword>
<keyword evidence="5 8" id="KW-0732">Signal</keyword>
<evidence type="ECO:0000256" key="2">
    <source>
        <dbReference type="ARBA" id="ARBA00005182"/>
    </source>
</evidence>